<evidence type="ECO:0000313" key="5">
    <source>
        <dbReference type="Proteomes" id="UP001321492"/>
    </source>
</evidence>
<dbReference type="CDD" id="cd02440">
    <property type="entry name" value="AdoMet_MTases"/>
    <property type="match status" value="1"/>
</dbReference>
<dbReference type="PANTHER" id="PTHR47739:SF1">
    <property type="entry name" value="TRNA1(VAL) (ADENINE(37)-N6)-METHYLTRANSFERASE"/>
    <property type="match status" value="1"/>
</dbReference>
<dbReference type="Proteomes" id="UP001321492">
    <property type="component" value="Unassembled WGS sequence"/>
</dbReference>
<dbReference type="PROSITE" id="PS00092">
    <property type="entry name" value="N6_MTASE"/>
    <property type="match status" value="1"/>
</dbReference>
<comment type="caution">
    <text evidence="4">The sequence shown here is derived from an EMBL/GenBank/DDBJ whole genome shotgun (WGS) entry which is preliminary data.</text>
</comment>
<keyword evidence="5" id="KW-1185">Reference proteome</keyword>
<dbReference type="GO" id="GO:0008168">
    <property type="term" value="F:methyltransferase activity"/>
    <property type="evidence" value="ECO:0007669"/>
    <property type="project" value="UniProtKB-KW"/>
</dbReference>
<dbReference type="Gene3D" id="3.40.50.150">
    <property type="entry name" value="Vaccinia Virus protein VP39"/>
    <property type="match status" value="1"/>
</dbReference>
<dbReference type="Pfam" id="PF05175">
    <property type="entry name" value="MTS"/>
    <property type="match status" value="1"/>
</dbReference>
<evidence type="ECO:0000259" key="3">
    <source>
        <dbReference type="Pfam" id="PF05175"/>
    </source>
</evidence>
<keyword evidence="2" id="KW-0949">S-adenosyl-L-methionine</keyword>
<accession>A0ABT7AEL7</accession>
<dbReference type="InterPro" id="IPR050210">
    <property type="entry name" value="tRNA_Adenine-N(6)_MTase"/>
</dbReference>
<dbReference type="InterPro" id="IPR002052">
    <property type="entry name" value="DNA_methylase_N6_adenine_CS"/>
</dbReference>
<keyword evidence="1 4" id="KW-0489">Methyltransferase</keyword>
<evidence type="ECO:0000256" key="1">
    <source>
        <dbReference type="ARBA" id="ARBA00022603"/>
    </source>
</evidence>
<dbReference type="EMBL" id="JASJEV010000003">
    <property type="protein sequence ID" value="MDJ1157813.1"/>
    <property type="molecule type" value="Genomic_DNA"/>
</dbReference>
<protein>
    <submittedName>
        <fullName evidence="4">Methyltransferase</fullName>
    </submittedName>
</protein>
<keyword evidence="1 4" id="KW-0808">Transferase</keyword>
<sequence length="260" mass="26844">MTEAFGATHSVDIVEDRLVGGRLVLRQPRRGHRAGTDAVLLAAAAGPVAGATVVDLGAGVGTVGLAVALRVPDARIVLVERDAAMAALARENAVLNDVETRTQVIQADILARGSARRAAGLMAEVADVVLTNPPFFEAGKARRSPDERRRAAHVMDGTGLDGWLRAAADLLKPGGRLVLIHRADALAGLLAGLAGRFGAVAIKPVHARVDAPAIRVLVAGIRGSRAGISLLPPLILHGADGRFTPEAEAIHRGEALIGLP</sequence>
<evidence type="ECO:0000313" key="4">
    <source>
        <dbReference type="EMBL" id="MDJ1157813.1"/>
    </source>
</evidence>
<dbReference type="PANTHER" id="PTHR47739">
    <property type="entry name" value="TRNA1(VAL) (ADENINE(37)-N6)-METHYLTRANSFERASE"/>
    <property type="match status" value="1"/>
</dbReference>
<dbReference type="InterPro" id="IPR007848">
    <property type="entry name" value="Small_mtfrase_dom"/>
</dbReference>
<dbReference type="InterPro" id="IPR029063">
    <property type="entry name" value="SAM-dependent_MTases_sf"/>
</dbReference>
<proteinExistence type="predicted"/>
<reference evidence="4 5" key="1">
    <citation type="submission" date="2023-05" db="EMBL/GenBank/DDBJ databases">
        <title>Chelatococcus sp. nov., a moderately thermophilic bacterium isolated from hot spring microbial mat.</title>
        <authorList>
            <person name="Hu C.-J."/>
            <person name="Li W.-J."/>
        </authorList>
    </citation>
    <scope>NUCLEOTIDE SEQUENCE [LARGE SCALE GENOMIC DNA]</scope>
    <source>
        <strain evidence="4 5">SYSU G07232</strain>
    </source>
</reference>
<name>A0ABT7AEL7_9HYPH</name>
<dbReference type="SUPFAM" id="SSF53335">
    <property type="entry name" value="S-adenosyl-L-methionine-dependent methyltransferases"/>
    <property type="match status" value="1"/>
</dbReference>
<evidence type="ECO:0000256" key="2">
    <source>
        <dbReference type="ARBA" id="ARBA00022691"/>
    </source>
</evidence>
<gene>
    <name evidence="4" type="ORF">QNA08_06160</name>
</gene>
<feature type="domain" description="Methyltransferase small" evidence="3">
    <location>
        <begin position="49"/>
        <end position="182"/>
    </location>
</feature>
<dbReference type="GO" id="GO:0032259">
    <property type="term" value="P:methylation"/>
    <property type="evidence" value="ECO:0007669"/>
    <property type="project" value="UniProtKB-KW"/>
</dbReference>
<dbReference type="RefSeq" id="WP_283739810.1">
    <property type="nucleotide sequence ID" value="NZ_JASJEV010000003.1"/>
</dbReference>
<organism evidence="4 5">
    <name type="scientific">Chelatococcus albus</name>
    <dbReference type="NCBI Taxonomy" id="3047466"/>
    <lineage>
        <taxon>Bacteria</taxon>
        <taxon>Pseudomonadati</taxon>
        <taxon>Pseudomonadota</taxon>
        <taxon>Alphaproteobacteria</taxon>
        <taxon>Hyphomicrobiales</taxon>
        <taxon>Chelatococcaceae</taxon>
        <taxon>Chelatococcus</taxon>
    </lineage>
</organism>